<dbReference type="Pfam" id="PF17125">
    <property type="entry name" value="Methyltr_RsmF_N"/>
    <property type="match status" value="1"/>
</dbReference>
<evidence type="ECO:0000256" key="2">
    <source>
        <dbReference type="ARBA" id="ARBA00022603"/>
    </source>
</evidence>
<feature type="binding site" evidence="6">
    <location>
        <position position="182"/>
    </location>
    <ligand>
        <name>S-adenosyl-L-methionine</name>
        <dbReference type="ChEBI" id="CHEBI:59789"/>
    </ligand>
</feature>
<dbReference type="PANTHER" id="PTHR22807">
    <property type="entry name" value="NOP2 YEAST -RELATED NOL1/NOP2/FMU SUN DOMAIN-CONTAINING"/>
    <property type="match status" value="1"/>
</dbReference>
<evidence type="ECO:0000256" key="3">
    <source>
        <dbReference type="ARBA" id="ARBA00022679"/>
    </source>
</evidence>
<feature type="binding site" evidence="6">
    <location>
        <begin position="114"/>
        <end position="120"/>
    </location>
    <ligand>
        <name>S-adenosyl-L-methionine</name>
        <dbReference type="ChEBI" id="CHEBI:59789"/>
    </ligand>
</feature>
<evidence type="ECO:0000256" key="1">
    <source>
        <dbReference type="ARBA" id="ARBA00022490"/>
    </source>
</evidence>
<accession>A0A4R3VVC3</accession>
<dbReference type="GO" id="GO:0003723">
    <property type="term" value="F:RNA binding"/>
    <property type="evidence" value="ECO:0007669"/>
    <property type="project" value="UniProtKB-UniRule"/>
</dbReference>
<dbReference type="InterPro" id="IPR031341">
    <property type="entry name" value="Methyltr_RsmF_N"/>
</dbReference>
<comment type="similarity">
    <text evidence="6">Belongs to the class I-like SAM-binding methyltransferase superfamily. RsmB/NOP family.</text>
</comment>
<keyword evidence="9" id="KW-1185">Reference proteome</keyword>
<evidence type="ECO:0000259" key="7">
    <source>
        <dbReference type="PROSITE" id="PS51686"/>
    </source>
</evidence>
<keyword evidence="3 6" id="KW-0808">Transferase</keyword>
<dbReference type="Gene3D" id="2.30.130.60">
    <property type="match status" value="1"/>
</dbReference>
<feature type="active site" description="Nucleophile" evidence="6">
    <location>
        <position position="235"/>
    </location>
</feature>
<evidence type="ECO:0000256" key="5">
    <source>
        <dbReference type="ARBA" id="ARBA00022884"/>
    </source>
</evidence>
<feature type="binding site" evidence="6">
    <location>
        <position position="165"/>
    </location>
    <ligand>
        <name>S-adenosyl-L-methionine</name>
        <dbReference type="ChEBI" id="CHEBI:59789"/>
    </ligand>
</feature>
<organism evidence="8 9">
    <name type="scientific">Sphingobacterium alimentarium</name>
    <dbReference type="NCBI Taxonomy" id="797292"/>
    <lineage>
        <taxon>Bacteria</taxon>
        <taxon>Pseudomonadati</taxon>
        <taxon>Bacteroidota</taxon>
        <taxon>Sphingobacteriia</taxon>
        <taxon>Sphingobacteriales</taxon>
        <taxon>Sphingobacteriaceae</taxon>
        <taxon>Sphingobacterium</taxon>
    </lineage>
</organism>
<dbReference type="PANTHER" id="PTHR22807:SF30">
    <property type="entry name" value="28S RRNA (CYTOSINE(4447)-C(5))-METHYLTRANSFERASE-RELATED"/>
    <property type="match status" value="1"/>
</dbReference>
<dbReference type="EMBL" id="SMBZ01000007">
    <property type="protein sequence ID" value="TCV18955.1"/>
    <property type="molecule type" value="Genomic_DNA"/>
</dbReference>
<dbReference type="Gene3D" id="3.40.50.150">
    <property type="entry name" value="Vaccinia Virus protein VP39"/>
    <property type="match status" value="1"/>
</dbReference>
<dbReference type="PROSITE" id="PS51686">
    <property type="entry name" value="SAM_MT_RSMB_NOP"/>
    <property type="match status" value="1"/>
</dbReference>
<evidence type="ECO:0000256" key="4">
    <source>
        <dbReference type="ARBA" id="ARBA00022691"/>
    </source>
</evidence>
<dbReference type="AlphaFoldDB" id="A0A4R3VVC3"/>
<feature type="domain" description="SAM-dependent MTase RsmB/NOP-type" evidence="7">
    <location>
        <begin position="20"/>
        <end position="301"/>
    </location>
</feature>
<dbReference type="InterPro" id="IPR049560">
    <property type="entry name" value="MeTrfase_RsmB-F_NOP2_cat"/>
</dbReference>
<comment type="caution">
    <text evidence="8">The sequence shown here is derived from an EMBL/GenBank/DDBJ whole genome shotgun (WGS) entry which is preliminary data.</text>
</comment>
<dbReference type="Gene3D" id="3.30.70.1170">
    <property type="entry name" value="Sun protein, domain 3"/>
    <property type="match status" value="1"/>
</dbReference>
<dbReference type="SUPFAM" id="SSF53335">
    <property type="entry name" value="S-adenosyl-L-methionine-dependent methyltransferases"/>
    <property type="match status" value="1"/>
</dbReference>
<sequence>MSNILPNDLINSLKGDPTFDYEAFVAIHDKEEKTTSIRLNTAKVSDINAVDCQVAGRIPWCENAYYLAERPIFTLDPLFHSGCYYSQEASSMFLNFALRELKIVANPVRTLDLCAAPGGKSTLLSSSLHKDSLLVANEIIKSRVNILSDNLIRWGNANVIVTNNDPSAFGRLPGYFDLMVVDAPCSGSGMFHKDHSAADEWSLANVKLCSERQQRILGQSLPALKQGGYLFYSTCSYSKEENEQIVDWLIDEFEMESISLDIPSEWNINQTMSDVHAANCYRFYPHMLQGEGFFLAVLRKKGVQETFFMRKVKKEKNAAPQNIAANWMNTEGLYSFLHNDTLHVFPQKYELDLQALQNVLYIKNAGTEIGTLKGKEFIPEHDLALSNLIRNDIPSIELTLDQARNYLRKENMPIEINTDNLKGWVLVKYQGINLGWIKVMPNRINNYYPKEIRIANL</sequence>
<keyword evidence="4 6" id="KW-0949">S-adenosyl-L-methionine</keyword>
<dbReference type="PRINTS" id="PR02008">
    <property type="entry name" value="RCMTFAMILY"/>
</dbReference>
<reference evidence="8 9" key="1">
    <citation type="submission" date="2019-03" db="EMBL/GenBank/DDBJ databases">
        <title>Genomic Encyclopedia of Type Strains, Phase IV (KMG-IV): sequencing the most valuable type-strain genomes for metagenomic binning, comparative biology and taxonomic classification.</title>
        <authorList>
            <person name="Goeker M."/>
        </authorList>
    </citation>
    <scope>NUCLEOTIDE SEQUENCE [LARGE SCALE GENOMIC DNA]</scope>
    <source>
        <strain evidence="8 9">DSM 22362</strain>
    </source>
</reference>
<keyword evidence="1" id="KW-0963">Cytoplasm</keyword>
<keyword evidence="5 6" id="KW-0694">RNA-binding</keyword>
<keyword evidence="2 6" id="KW-0489">Methyltransferase</keyword>
<evidence type="ECO:0000313" key="8">
    <source>
        <dbReference type="EMBL" id="TCV18955.1"/>
    </source>
</evidence>
<dbReference type="Proteomes" id="UP000295197">
    <property type="component" value="Unassembled WGS sequence"/>
</dbReference>
<dbReference type="InterPro" id="IPR029063">
    <property type="entry name" value="SAM-dependent_MTases_sf"/>
</dbReference>
<dbReference type="GO" id="GO:0008173">
    <property type="term" value="F:RNA methyltransferase activity"/>
    <property type="evidence" value="ECO:0007669"/>
    <property type="project" value="InterPro"/>
</dbReference>
<dbReference type="InterPro" id="IPR001678">
    <property type="entry name" value="MeTrfase_RsmB-F_NOP2_dom"/>
</dbReference>
<dbReference type="GO" id="GO:0001510">
    <property type="term" value="P:RNA methylation"/>
    <property type="evidence" value="ECO:0007669"/>
    <property type="project" value="InterPro"/>
</dbReference>
<dbReference type="RefSeq" id="WP_132776940.1">
    <property type="nucleotide sequence ID" value="NZ_SMBZ01000007.1"/>
</dbReference>
<dbReference type="InterPro" id="IPR027391">
    <property type="entry name" value="Nol1_Nop2_Fmu_2"/>
</dbReference>
<gene>
    <name evidence="8" type="ORF">EDC17_100786</name>
</gene>
<dbReference type="CDD" id="cd02440">
    <property type="entry name" value="AdoMet_MTases"/>
    <property type="match status" value="1"/>
</dbReference>
<dbReference type="Pfam" id="PF01189">
    <property type="entry name" value="Methyltr_RsmB-F"/>
    <property type="match status" value="1"/>
</dbReference>
<name>A0A4R3VVC3_9SPHI</name>
<feature type="binding site" evidence="6">
    <location>
        <position position="138"/>
    </location>
    <ligand>
        <name>S-adenosyl-L-methionine</name>
        <dbReference type="ChEBI" id="CHEBI:59789"/>
    </ligand>
</feature>
<dbReference type="InterPro" id="IPR023267">
    <property type="entry name" value="RCMT"/>
</dbReference>
<dbReference type="Pfam" id="PF13636">
    <property type="entry name" value="Methyltranf_PUA"/>
    <property type="match status" value="1"/>
</dbReference>
<protein>
    <submittedName>
        <fullName evidence="8">NOL1/NOP2/sun family putative RNA methylase</fullName>
    </submittedName>
</protein>
<dbReference type="OrthoDB" id="9810297at2"/>
<evidence type="ECO:0000256" key="6">
    <source>
        <dbReference type="PROSITE-ProRule" id="PRU01023"/>
    </source>
</evidence>
<proteinExistence type="inferred from homology"/>
<evidence type="ECO:0000313" key="9">
    <source>
        <dbReference type="Proteomes" id="UP000295197"/>
    </source>
</evidence>